<dbReference type="Proteomes" id="UP000009183">
    <property type="component" value="Unassembled WGS sequence, unordered"/>
</dbReference>
<dbReference type="EMBL" id="FN596769">
    <property type="protein sequence ID" value="CCB62805.1"/>
    <property type="molecule type" value="Genomic_DNA"/>
</dbReference>
<dbReference type="HOGENOM" id="CLU_3000353_0_0_1"/>
<feature type="compositionally biased region" description="Low complexity" evidence="1">
    <location>
        <begin position="12"/>
        <end position="21"/>
    </location>
</feature>
<protein>
    <submittedName>
        <fullName evidence="2">Uncharacterized protein</fullName>
    </submittedName>
</protein>
<keyword evidence="3" id="KW-1185">Reference proteome</keyword>
<name>F6I787_VITVI</name>
<dbReference type="InParanoid" id="F6I787"/>
<feature type="region of interest" description="Disordered" evidence="1">
    <location>
        <begin position="1"/>
        <end position="21"/>
    </location>
</feature>
<sequence length="57" mass="6185">MNVSVADEGFCSAPSNSDSYSNSGHMYWKVTNPTLAPSHLEEPRLVQGNFLGFGFCS</sequence>
<reference evidence="3" key="1">
    <citation type="journal article" date="2007" name="Nature">
        <title>The grapevine genome sequence suggests ancestral hexaploidization in major angiosperm phyla.</title>
        <authorList>
            <consortium name="The French-Italian Public Consortium for Grapevine Genome Characterization."/>
            <person name="Jaillon O."/>
            <person name="Aury J.-M."/>
            <person name="Noel B."/>
            <person name="Policriti A."/>
            <person name="Clepet C."/>
            <person name="Casagrande A."/>
            <person name="Choisne N."/>
            <person name="Aubourg S."/>
            <person name="Vitulo N."/>
            <person name="Jubin C."/>
            <person name="Vezzi A."/>
            <person name="Legeai F."/>
            <person name="Hugueney P."/>
            <person name="Dasilva C."/>
            <person name="Horner D."/>
            <person name="Mica E."/>
            <person name="Jublot D."/>
            <person name="Poulain J."/>
            <person name="Bruyere C."/>
            <person name="Billault A."/>
            <person name="Segurens B."/>
            <person name="Gouyvenoux M."/>
            <person name="Ugarte E."/>
            <person name="Cattonaro F."/>
            <person name="Anthouard V."/>
            <person name="Vico V."/>
            <person name="Del Fabbro C."/>
            <person name="Alaux M."/>
            <person name="Di Gaspero G."/>
            <person name="Dumas V."/>
            <person name="Felice N."/>
            <person name="Paillard S."/>
            <person name="Juman I."/>
            <person name="Moroldo M."/>
            <person name="Scalabrin S."/>
            <person name="Canaguier A."/>
            <person name="Le Clainche I."/>
            <person name="Malacrida G."/>
            <person name="Durand E."/>
            <person name="Pesole G."/>
            <person name="Laucou V."/>
            <person name="Chatelet P."/>
            <person name="Merdinoglu D."/>
            <person name="Delledonne M."/>
            <person name="Pezzotti M."/>
            <person name="Lecharny A."/>
            <person name="Scarpelli C."/>
            <person name="Artiguenave F."/>
            <person name="Pe M.E."/>
            <person name="Valle G."/>
            <person name="Morgante M."/>
            <person name="Caboche M."/>
            <person name="Adam-Blondon A.-F."/>
            <person name="Weissenbach J."/>
            <person name="Quetier F."/>
            <person name="Wincker P."/>
        </authorList>
    </citation>
    <scope>NUCLEOTIDE SEQUENCE [LARGE SCALE GENOMIC DNA]</scope>
    <source>
        <strain evidence="3">cv. Pinot noir / PN40024</strain>
    </source>
</reference>
<accession>F6I787</accession>
<evidence type="ECO:0000256" key="1">
    <source>
        <dbReference type="SAM" id="MobiDB-lite"/>
    </source>
</evidence>
<evidence type="ECO:0000313" key="2">
    <source>
        <dbReference type="EMBL" id="CCB62805.1"/>
    </source>
</evidence>
<dbReference type="AlphaFoldDB" id="F6I787"/>
<proteinExistence type="predicted"/>
<evidence type="ECO:0000313" key="3">
    <source>
        <dbReference type="Proteomes" id="UP000009183"/>
    </source>
</evidence>
<gene>
    <name evidence="2" type="ORF">VIT_00s0204g00070</name>
</gene>
<organism evidence="2 3">
    <name type="scientific">Vitis vinifera</name>
    <name type="common">Grape</name>
    <dbReference type="NCBI Taxonomy" id="29760"/>
    <lineage>
        <taxon>Eukaryota</taxon>
        <taxon>Viridiplantae</taxon>
        <taxon>Streptophyta</taxon>
        <taxon>Embryophyta</taxon>
        <taxon>Tracheophyta</taxon>
        <taxon>Spermatophyta</taxon>
        <taxon>Magnoliopsida</taxon>
        <taxon>eudicotyledons</taxon>
        <taxon>Gunneridae</taxon>
        <taxon>Pentapetalae</taxon>
        <taxon>rosids</taxon>
        <taxon>Vitales</taxon>
        <taxon>Vitaceae</taxon>
        <taxon>Viteae</taxon>
        <taxon>Vitis</taxon>
    </lineage>
</organism>
<dbReference type="PaxDb" id="29760-VIT_00s0204g00070.t01"/>